<feature type="domain" description="EF-hand" evidence="2">
    <location>
        <begin position="433"/>
        <end position="468"/>
    </location>
</feature>
<evidence type="ECO:0000313" key="4">
    <source>
        <dbReference type="Proteomes" id="UP000649617"/>
    </source>
</evidence>
<protein>
    <submittedName>
        <fullName evidence="3">CML15 protein</fullName>
    </submittedName>
</protein>
<accession>A0A812VQ62</accession>
<dbReference type="SUPFAM" id="SSF47473">
    <property type="entry name" value="EF-hand"/>
    <property type="match status" value="1"/>
</dbReference>
<sequence>MEDLTEKVDQILSEVATQTLPAANGSRYNDSKSLLAKLRDGRDLQVELTADMLLGISEDDKDKLAEQLRTQGLDVEAVEVPRPPQASHTLQWSDAISQAFSKAWLSRVDVTDFCEMVCKCGERLLKLRRYKLAYQEVFFRYCDRAVQLRAEISKNHLGETPSRKIAVFSRYVLGASAALFLQTVHRDDAARRPVVVDILRDVLRDILQSVQVLSGQPEAVREELYWCLYNSSLLTMRIARWLRLHGFAQLCVQPLWLMVESMHTCLPLMAVYMVPFRSRVMLELAYCAESAKQLGEALRLCDVAQEHIEKAKKLETMLPPVPPETTKLFEAACMNRNWAHVCRHPGQEAEVINAEVDPQVIDAGHGVHIGKDSLAERIRSIFDRFDKDGGGTLDRRVRIATLAHDLRFCEWILTDMGEATKVMRALIKATSDALATSVREVFARFDQDGDGKLDRSELWRVFKTLDGQLRIGEIISLSTRPSLSCLQ</sequence>
<dbReference type="OrthoDB" id="26525at2759"/>
<proteinExistence type="predicted"/>
<gene>
    <name evidence="3" type="primary">CML15</name>
    <name evidence="3" type="ORF">SPIL2461_LOCUS16612</name>
</gene>
<dbReference type="Gene3D" id="1.10.238.10">
    <property type="entry name" value="EF-hand"/>
    <property type="match status" value="1"/>
</dbReference>
<reference evidence="3" key="1">
    <citation type="submission" date="2021-02" db="EMBL/GenBank/DDBJ databases">
        <authorList>
            <person name="Dougan E. K."/>
            <person name="Rhodes N."/>
            <person name="Thang M."/>
            <person name="Chan C."/>
        </authorList>
    </citation>
    <scope>NUCLEOTIDE SEQUENCE</scope>
</reference>
<evidence type="ECO:0000256" key="1">
    <source>
        <dbReference type="ARBA" id="ARBA00022837"/>
    </source>
</evidence>
<dbReference type="EMBL" id="CAJNIZ010042693">
    <property type="protein sequence ID" value="CAE7632452.1"/>
    <property type="molecule type" value="Genomic_DNA"/>
</dbReference>
<name>A0A812VQ62_SYMPI</name>
<dbReference type="InterPro" id="IPR011992">
    <property type="entry name" value="EF-hand-dom_pair"/>
</dbReference>
<keyword evidence="4" id="KW-1185">Reference proteome</keyword>
<comment type="caution">
    <text evidence="3">The sequence shown here is derived from an EMBL/GenBank/DDBJ whole genome shotgun (WGS) entry which is preliminary data.</text>
</comment>
<evidence type="ECO:0000313" key="3">
    <source>
        <dbReference type="EMBL" id="CAE7632452.1"/>
    </source>
</evidence>
<dbReference type="Pfam" id="PF13405">
    <property type="entry name" value="EF-hand_6"/>
    <property type="match status" value="1"/>
</dbReference>
<dbReference type="GO" id="GO:0005509">
    <property type="term" value="F:calcium ion binding"/>
    <property type="evidence" value="ECO:0007669"/>
    <property type="project" value="InterPro"/>
</dbReference>
<dbReference type="InterPro" id="IPR002048">
    <property type="entry name" value="EF_hand_dom"/>
</dbReference>
<dbReference type="SMART" id="SM00054">
    <property type="entry name" value="EFh"/>
    <property type="match status" value="2"/>
</dbReference>
<dbReference type="PROSITE" id="PS00018">
    <property type="entry name" value="EF_HAND_1"/>
    <property type="match status" value="1"/>
</dbReference>
<dbReference type="Proteomes" id="UP000649617">
    <property type="component" value="Unassembled WGS sequence"/>
</dbReference>
<dbReference type="CDD" id="cd00051">
    <property type="entry name" value="EFh"/>
    <property type="match status" value="1"/>
</dbReference>
<evidence type="ECO:0000259" key="2">
    <source>
        <dbReference type="PROSITE" id="PS50222"/>
    </source>
</evidence>
<dbReference type="PROSITE" id="PS50222">
    <property type="entry name" value="EF_HAND_2"/>
    <property type="match status" value="1"/>
</dbReference>
<organism evidence="3 4">
    <name type="scientific">Symbiodinium pilosum</name>
    <name type="common">Dinoflagellate</name>
    <dbReference type="NCBI Taxonomy" id="2952"/>
    <lineage>
        <taxon>Eukaryota</taxon>
        <taxon>Sar</taxon>
        <taxon>Alveolata</taxon>
        <taxon>Dinophyceae</taxon>
        <taxon>Suessiales</taxon>
        <taxon>Symbiodiniaceae</taxon>
        <taxon>Symbiodinium</taxon>
    </lineage>
</organism>
<keyword evidence="1" id="KW-0106">Calcium</keyword>
<dbReference type="InterPro" id="IPR018247">
    <property type="entry name" value="EF_Hand_1_Ca_BS"/>
</dbReference>
<dbReference type="AlphaFoldDB" id="A0A812VQ62"/>